<dbReference type="SUPFAM" id="SSF52540">
    <property type="entry name" value="P-loop containing nucleoside triphosphate hydrolases"/>
    <property type="match status" value="1"/>
</dbReference>
<dbReference type="GO" id="GO:0005524">
    <property type="term" value="F:ATP binding"/>
    <property type="evidence" value="ECO:0007669"/>
    <property type="project" value="UniProtKB-KW"/>
</dbReference>
<reference evidence="6" key="1">
    <citation type="journal article" date="2019" name="Int. J. Syst. Evol. Microbiol.">
        <title>The Global Catalogue of Microorganisms (GCM) 10K type strain sequencing project: providing services to taxonomists for standard genome sequencing and annotation.</title>
        <authorList>
            <consortium name="The Broad Institute Genomics Platform"/>
            <consortium name="The Broad Institute Genome Sequencing Center for Infectious Disease"/>
            <person name="Wu L."/>
            <person name="Ma J."/>
        </authorList>
    </citation>
    <scope>NUCLEOTIDE SEQUENCE [LARGE SCALE GENOMIC DNA]</scope>
    <source>
        <strain evidence="6">JCM 15614</strain>
    </source>
</reference>
<evidence type="ECO:0000256" key="2">
    <source>
        <dbReference type="ARBA" id="ARBA00022741"/>
    </source>
</evidence>
<evidence type="ECO:0000259" key="4">
    <source>
        <dbReference type="PROSITE" id="PS50893"/>
    </source>
</evidence>
<evidence type="ECO:0000256" key="1">
    <source>
        <dbReference type="ARBA" id="ARBA00022448"/>
    </source>
</evidence>
<dbReference type="InterPro" id="IPR003593">
    <property type="entry name" value="AAA+_ATPase"/>
</dbReference>
<name>A0ABP6NZZ7_9ACTN</name>
<dbReference type="Proteomes" id="UP001499924">
    <property type="component" value="Unassembled WGS sequence"/>
</dbReference>
<evidence type="ECO:0000256" key="3">
    <source>
        <dbReference type="ARBA" id="ARBA00022840"/>
    </source>
</evidence>
<proteinExistence type="predicted"/>
<dbReference type="SMART" id="SM00382">
    <property type="entry name" value="AAA"/>
    <property type="match status" value="1"/>
</dbReference>
<accession>A0ABP6NZZ7</accession>
<sequence length="263" mass="27562">MSEPLLSLSGVSRHFGALKAVDAVDLGIPAGSRHALIGPNGAGKSTLFKLITGAMPVSSGTVALGGSDITGLSENQRARRGISQTLQHSSLFLTQTVLQNVLLAAQRHHPGRRSLVPRRQAAARERARALLADVGLEQRSDTPVAALSHGERRQVEVAVALACEPRLLLLDEPAAGMSPAESARLVGLLQALPESVTVVIVEHDLDVVFALATSVTVLHLGRVLLTGSPDQVRTSDAVQEAYLGTGRESLFLDGTGPAHLEVS</sequence>
<dbReference type="Pfam" id="PF00005">
    <property type="entry name" value="ABC_tran"/>
    <property type="match status" value="1"/>
</dbReference>
<dbReference type="InterPro" id="IPR051120">
    <property type="entry name" value="ABC_AA/LPS_Transport"/>
</dbReference>
<dbReference type="PANTHER" id="PTHR45772:SF9">
    <property type="entry name" value="CONSERVED COMPONENT OF ABC TRANSPORTER FOR NATURAL AMINO ACIDS"/>
    <property type="match status" value="1"/>
</dbReference>
<keyword evidence="2" id="KW-0547">Nucleotide-binding</keyword>
<dbReference type="PANTHER" id="PTHR45772">
    <property type="entry name" value="CONSERVED COMPONENT OF ABC TRANSPORTER FOR NATURAL AMINO ACIDS-RELATED"/>
    <property type="match status" value="1"/>
</dbReference>
<protein>
    <submittedName>
        <fullName evidence="5">ABC transporter ATP-binding protein</fullName>
    </submittedName>
</protein>
<gene>
    <name evidence="5" type="ORF">GCM10010531_13580</name>
</gene>
<keyword evidence="3 5" id="KW-0067">ATP-binding</keyword>
<keyword evidence="6" id="KW-1185">Reference proteome</keyword>
<dbReference type="InterPro" id="IPR003439">
    <property type="entry name" value="ABC_transporter-like_ATP-bd"/>
</dbReference>
<dbReference type="EMBL" id="BAAAVV010000002">
    <property type="protein sequence ID" value="GAA3162927.1"/>
    <property type="molecule type" value="Genomic_DNA"/>
</dbReference>
<evidence type="ECO:0000313" key="6">
    <source>
        <dbReference type="Proteomes" id="UP001499924"/>
    </source>
</evidence>
<feature type="domain" description="ABC transporter" evidence="4">
    <location>
        <begin position="6"/>
        <end position="245"/>
    </location>
</feature>
<keyword evidence="1" id="KW-0813">Transport</keyword>
<dbReference type="Pfam" id="PF12399">
    <property type="entry name" value="BCA_ABC_TP_C"/>
    <property type="match status" value="1"/>
</dbReference>
<dbReference type="Gene3D" id="3.40.50.300">
    <property type="entry name" value="P-loop containing nucleotide triphosphate hydrolases"/>
    <property type="match status" value="1"/>
</dbReference>
<organism evidence="5 6">
    <name type="scientific">Blastococcus jejuensis</name>
    <dbReference type="NCBI Taxonomy" id="351224"/>
    <lineage>
        <taxon>Bacteria</taxon>
        <taxon>Bacillati</taxon>
        <taxon>Actinomycetota</taxon>
        <taxon>Actinomycetes</taxon>
        <taxon>Geodermatophilales</taxon>
        <taxon>Geodermatophilaceae</taxon>
        <taxon>Blastococcus</taxon>
    </lineage>
</organism>
<dbReference type="InterPro" id="IPR032823">
    <property type="entry name" value="BCA_ABC_TP_C"/>
</dbReference>
<comment type="caution">
    <text evidence="5">The sequence shown here is derived from an EMBL/GenBank/DDBJ whole genome shotgun (WGS) entry which is preliminary data.</text>
</comment>
<evidence type="ECO:0000313" key="5">
    <source>
        <dbReference type="EMBL" id="GAA3162927.1"/>
    </source>
</evidence>
<dbReference type="CDD" id="cd03219">
    <property type="entry name" value="ABC_Mj1267_LivG_branched"/>
    <property type="match status" value="1"/>
</dbReference>
<dbReference type="PROSITE" id="PS50893">
    <property type="entry name" value="ABC_TRANSPORTER_2"/>
    <property type="match status" value="1"/>
</dbReference>
<dbReference type="RefSeq" id="WP_344687944.1">
    <property type="nucleotide sequence ID" value="NZ_BAAAVV010000002.1"/>
</dbReference>
<dbReference type="InterPro" id="IPR027417">
    <property type="entry name" value="P-loop_NTPase"/>
</dbReference>